<dbReference type="OrthoDB" id="5517693at2"/>
<accession>A0A511MQ95</accession>
<organism evidence="1 2">
    <name type="scientific">Nocardia ninae NBRC 108245</name>
    <dbReference type="NCBI Taxonomy" id="1210091"/>
    <lineage>
        <taxon>Bacteria</taxon>
        <taxon>Bacillati</taxon>
        <taxon>Actinomycetota</taxon>
        <taxon>Actinomycetes</taxon>
        <taxon>Mycobacteriales</taxon>
        <taxon>Nocardiaceae</taxon>
        <taxon>Nocardia</taxon>
    </lineage>
</organism>
<dbReference type="RefSeq" id="WP_147140589.1">
    <property type="nucleotide sequence ID" value="NZ_BJXA01000076.1"/>
</dbReference>
<name>A0A511MQ95_9NOCA</name>
<evidence type="ECO:0000313" key="1">
    <source>
        <dbReference type="EMBL" id="GEM42773.1"/>
    </source>
</evidence>
<evidence type="ECO:0008006" key="3">
    <source>
        <dbReference type="Google" id="ProtNLM"/>
    </source>
</evidence>
<dbReference type="Proteomes" id="UP000321424">
    <property type="component" value="Unassembled WGS sequence"/>
</dbReference>
<proteinExistence type="predicted"/>
<reference evidence="1 2" key="1">
    <citation type="submission" date="2019-07" db="EMBL/GenBank/DDBJ databases">
        <title>Whole genome shotgun sequence of Nocardia ninae NBRC 108245.</title>
        <authorList>
            <person name="Hosoyama A."/>
            <person name="Uohara A."/>
            <person name="Ohji S."/>
            <person name="Ichikawa N."/>
        </authorList>
    </citation>
    <scope>NUCLEOTIDE SEQUENCE [LARGE SCALE GENOMIC DNA]</scope>
    <source>
        <strain evidence="1 2">NBRC 108245</strain>
    </source>
</reference>
<protein>
    <recommendedName>
        <fullName evidence="3">CTP synthase</fullName>
    </recommendedName>
</protein>
<sequence length="318" mass="34901">MDAPQLISRTQALASGMSDSQLQRLCRSGKWQRIRAGHYVNAPQPALTLAGRHLMLVLAMCEAMSDDAVASHCSALILHGLPTWSIPLERAHVTRDRIAGGRIRKQLVLHSAQLAPDEITLINGVRVTTAPRTIFDIARSVGFEHAVVCGDSALRQGLTTADAVGEHLRRAAHRRGARQAARAIEFLDGRSESVGESRSRVAFHETGLPAPELQARVFTDDEVCVGRVDFLFDGLGVIGEFDGQSDQRDELSGARLPAQWTVAAQDRDDRLRALGWEVVRWSWSDLDDPAQLAERIRAAAEVSGRAHRTGHWIPTPRC</sequence>
<dbReference type="EMBL" id="BJXA01000076">
    <property type="protein sequence ID" value="GEM42773.1"/>
    <property type="molecule type" value="Genomic_DNA"/>
</dbReference>
<gene>
    <name evidence="1" type="ORF">NN4_72920</name>
</gene>
<keyword evidence="2" id="KW-1185">Reference proteome</keyword>
<dbReference type="AlphaFoldDB" id="A0A511MQ95"/>
<evidence type="ECO:0000313" key="2">
    <source>
        <dbReference type="Proteomes" id="UP000321424"/>
    </source>
</evidence>
<comment type="caution">
    <text evidence="1">The sequence shown here is derived from an EMBL/GenBank/DDBJ whole genome shotgun (WGS) entry which is preliminary data.</text>
</comment>